<dbReference type="InterPro" id="IPR010775">
    <property type="entry name" value="DUF1365"/>
</dbReference>
<dbReference type="Proteomes" id="UP000484885">
    <property type="component" value="Unassembled WGS sequence"/>
</dbReference>
<feature type="transmembrane region" description="Helical" evidence="1">
    <location>
        <begin position="213"/>
        <end position="231"/>
    </location>
</feature>
<dbReference type="EMBL" id="JAAGSC010000044">
    <property type="protein sequence ID" value="NDY97008.1"/>
    <property type="molecule type" value="Genomic_DNA"/>
</dbReference>
<evidence type="ECO:0000313" key="3">
    <source>
        <dbReference type="Proteomes" id="UP000484885"/>
    </source>
</evidence>
<comment type="caution">
    <text evidence="2">The sequence shown here is derived from an EMBL/GenBank/DDBJ whole genome shotgun (WGS) entry which is preliminary data.</text>
</comment>
<dbReference type="Pfam" id="PF07103">
    <property type="entry name" value="DUF1365"/>
    <property type="match status" value="1"/>
</dbReference>
<dbReference type="AlphaFoldDB" id="A0A845V1N8"/>
<dbReference type="PANTHER" id="PTHR33973">
    <property type="entry name" value="OS07G0153300 PROTEIN"/>
    <property type="match status" value="1"/>
</dbReference>
<accession>A0A845V1N8</accession>
<keyword evidence="3" id="KW-1185">Reference proteome</keyword>
<evidence type="ECO:0000256" key="1">
    <source>
        <dbReference type="SAM" id="Phobius"/>
    </source>
</evidence>
<keyword evidence="1" id="KW-0812">Transmembrane</keyword>
<dbReference type="RefSeq" id="WP_164212383.1">
    <property type="nucleotide sequence ID" value="NZ_JAAGSC010000044.1"/>
</dbReference>
<sequence length="251" mass="29547">MDNAVATGRVWHRRATPRSHRFVYRLYYSLFDVEQIDDLCARSRWWSREKANLVTFRRSDYIGPPERSVAEAVRDRIEQVAGLRPAGRVFVLTHLRQWGVCFNPVSFYLCLDDEERLQFIVAEVHNTPWGQRHAYVLDAREQPGPDYRFCFAKAFHVSPFLPMELDYDWRFRIEPDSVAVHMLVMDGDTECFAAGMKLSLAPLDRRAMRRMPLAYPLLTLKVLGAIYWQALRLWLRRIPFFPHPDKQAKST</sequence>
<keyword evidence="1" id="KW-0472">Membrane</keyword>
<proteinExistence type="predicted"/>
<evidence type="ECO:0000313" key="2">
    <source>
        <dbReference type="EMBL" id="NDY97008.1"/>
    </source>
</evidence>
<reference evidence="2 3" key="1">
    <citation type="submission" date="2020-02" db="EMBL/GenBank/DDBJ databases">
        <authorList>
            <person name="Zhang X.-Y."/>
        </authorList>
    </citation>
    <scope>NUCLEOTIDE SEQUENCE [LARGE SCALE GENOMIC DNA]</scope>
    <source>
        <strain evidence="2 3">C33</strain>
    </source>
</reference>
<gene>
    <name evidence="2" type="ORF">G3I74_14855</name>
</gene>
<protein>
    <submittedName>
        <fullName evidence="2">DUF1365 domain-containing protein</fullName>
    </submittedName>
</protein>
<keyword evidence="1" id="KW-1133">Transmembrane helix</keyword>
<dbReference type="PANTHER" id="PTHR33973:SF4">
    <property type="entry name" value="OS07G0153300 PROTEIN"/>
    <property type="match status" value="1"/>
</dbReference>
<organism evidence="2 3">
    <name type="scientific">Wenzhouxiangella limi</name>
    <dbReference type="NCBI Taxonomy" id="2707351"/>
    <lineage>
        <taxon>Bacteria</taxon>
        <taxon>Pseudomonadati</taxon>
        <taxon>Pseudomonadota</taxon>
        <taxon>Gammaproteobacteria</taxon>
        <taxon>Chromatiales</taxon>
        <taxon>Wenzhouxiangellaceae</taxon>
        <taxon>Wenzhouxiangella</taxon>
    </lineage>
</organism>
<name>A0A845V1N8_9GAMM</name>